<accession>A0A8R7QNL5</accession>
<keyword evidence="2" id="KW-1185">Reference proteome</keyword>
<dbReference type="Gramene" id="TuG1812G0600001172.01.T01">
    <property type="protein sequence ID" value="TuG1812G0600001172.01.T01.cds328811"/>
    <property type="gene ID" value="TuG1812G0600001172.01"/>
</dbReference>
<dbReference type="AlphaFoldDB" id="A0A8R7QNL5"/>
<reference evidence="1" key="3">
    <citation type="submission" date="2022-06" db="UniProtKB">
        <authorList>
            <consortium name="EnsemblPlants"/>
        </authorList>
    </citation>
    <scope>IDENTIFICATION</scope>
</reference>
<dbReference type="Proteomes" id="UP000015106">
    <property type="component" value="Chromosome 6"/>
</dbReference>
<name>A0A8R7QNL5_TRIUA</name>
<sequence>MVGKMANFTWLEGSFVETIKGWQSGWFYSTEPRDTNWAAALEFRSGVPTRLTSWKEKGLSWGSSMELDGVQKCIWNMISK</sequence>
<organism evidence="1 2">
    <name type="scientific">Triticum urartu</name>
    <name type="common">Red wild einkorn</name>
    <name type="synonym">Crithodium urartu</name>
    <dbReference type="NCBI Taxonomy" id="4572"/>
    <lineage>
        <taxon>Eukaryota</taxon>
        <taxon>Viridiplantae</taxon>
        <taxon>Streptophyta</taxon>
        <taxon>Embryophyta</taxon>
        <taxon>Tracheophyta</taxon>
        <taxon>Spermatophyta</taxon>
        <taxon>Magnoliopsida</taxon>
        <taxon>Liliopsida</taxon>
        <taxon>Poales</taxon>
        <taxon>Poaceae</taxon>
        <taxon>BOP clade</taxon>
        <taxon>Pooideae</taxon>
        <taxon>Triticodae</taxon>
        <taxon>Triticeae</taxon>
        <taxon>Triticinae</taxon>
        <taxon>Triticum</taxon>
    </lineage>
</organism>
<evidence type="ECO:0000313" key="2">
    <source>
        <dbReference type="Proteomes" id="UP000015106"/>
    </source>
</evidence>
<dbReference type="EnsemblPlants" id="TuG1812G0600001172.01.T01">
    <property type="protein sequence ID" value="TuG1812G0600001172.01.T01.cds328811"/>
    <property type="gene ID" value="TuG1812G0600001172.01"/>
</dbReference>
<reference evidence="2" key="1">
    <citation type="journal article" date="2013" name="Nature">
        <title>Draft genome of the wheat A-genome progenitor Triticum urartu.</title>
        <authorList>
            <person name="Ling H.Q."/>
            <person name="Zhao S."/>
            <person name="Liu D."/>
            <person name="Wang J."/>
            <person name="Sun H."/>
            <person name="Zhang C."/>
            <person name="Fan H."/>
            <person name="Li D."/>
            <person name="Dong L."/>
            <person name="Tao Y."/>
            <person name="Gao C."/>
            <person name="Wu H."/>
            <person name="Li Y."/>
            <person name="Cui Y."/>
            <person name="Guo X."/>
            <person name="Zheng S."/>
            <person name="Wang B."/>
            <person name="Yu K."/>
            <person name="Liang Q."/>
            <person name="Yang W."/>
            <person name="Lou X."/>
            <person name="Chen J."/>
            <person name="Feng M."/>
            <person name="Jian J."/>
            <person name="Zhang X."/>
            <person name="Luo G."/>
            <person name="Jiang Y."/>
            <person name="Liu J."/>
            <person name="Wang Z."/>
            <person name="Sha Y."/>
            <person name="Zhang B."/>
            <person name="Wu H."/>
            <person name="Tang D."/>
            <person name="Shen Q."/>
            <person name="Xue P."/>
            <person name="Zou S."/>
            <person name="Wang X."/>
            <person name="Liu X."/>
            <person name="Wang F."/>
            <person name="Yang Y."/>
            <person name="An X."/>
            <person name="Dong Z."/>
            <person name="Zhang K."/>
            <person name="Zhang X."/>
            <person name="Luo M.C."/>
            <person name="Dvorak J."/>
            <person name="Tong Y."/>
            <person name="Wang J."/>
            <person name="Yang H."/>
            <person name="Li Z."/>
            <person name="Wang D."/>
            <person name="Zhang A."/>
            <person name="Wang J."/>
        </authorList>
    </citation>
    <scope>NUCLEOTIDE SEQUENCE</scope>
    <source>
        <strain evidence="2">cv. G1812</strain>
    </source>
</reference>
<proteinExistence type="predicted"/>
<evidence type="ECO:0000313" key="1">
    <source>
        <dbReference type="EnsemblPlants" id="TuG1812G0600001172.01.T01.cds328811"/>
    </source>
</evidence>
<protein>
    <submittedName>
        <fullName evidence="1">Uncharacterized protein</fullName>
    </submittedName>
</protein>
<reference evidence="1" key="2">
    <citation type="submission" date="2018-03" db="EMBL/GenBank/DDBJ databases">
        <title>The Triticum urartu genome reveals the dynamic nature of wheat genome evolution.</title>
        <authorList>
            <person name="Ling H."/>
            <person name="Ma B."/>
            <person name="Shi X."/>
            <person name="Liu H."/>
            <person name="Dong L."/>
            <person name="Sun H."/>
            <person name="Cao Y."/>
            <person name="Gao Q."/>
            <person name="Zheng S."/>
            <person name="Li Y."/>
            <person name="Yu Y."/>
            <person name="Du H."/>
            <person name="Qi M."/>
            <person name="Li Y."/>
            <person name="Yu H."/>
            <person name="Cui Y."/>
            <person name="Wang N."/>
            <person name="Chen C."/>
            <person name="Wu H."/>
            <person name="Zhao Y."/>
            <person name="Zhang J."/>
            <person name="Li Y."/>
            <person name="Zhou W."/>
            <person name="Zhang B."/>
            <person name="Hu W."/>
            <person name="Eijk M."/>
            <person name="Tang J."/>
            <person name="Witsenboer H."/>
            <person name="Zhao S."/>
            <person name="Li Z."/>
            <person name="Zhang A."/>
            <person name="Wang D."/>
            <person name="Liang C."/>
        </authorList>
    </citation>
    <scope>NUCLEOTIDE SEQUENCE [LARGE SCALE GENOMIC DNA]</scope>
    <source>
        <strain evidence="1">cv. G1812</strain>
    </source>
</reference>